<protein>
    <recommendedName>
        <fullName evidence="3">Pentatricopeptide repeat-containing protein</fullName>
    </recommendedName>
</protein>
<evidence type="ECO:0000313" key="2">
    <source>
        <dbReference type="Proteomes" id="UP000649617"/>
    </source>
</evidence>
<accession>A0A812SVZ7</accession>
<organism evidence="1 2">
    <name type="scientific">Symbiodinium pilosum</name>
    <name type="common">Dinoflagellate</name>
    <dbReference type="NCBI Taxonomy" id="2952"/>
    <lineage>
        <taxon>Eukaryota</taxon>
        <taxon>Sar</taxon>
        <taxon>Alveolata</taxon>
        <taxon>Dinophyceae</taxon>
        <taxon>Suessiales</taxon>
        <taxon>Symbiodiniaceae</taxon>
        <taxon>Symbiodinium</taxon>
    </lineage>
</organism>
<proteinExistence type="predicted"/>
<evidence type="ECO:0000313" key="1">
    <source>
        <dbReference type="EMBL" id="CAE7503861.1"/>
    </source>
</evidence>
<dbReference type="Proteomes" id="UP000649617">
    <property type="component" value="Unassembled WGS sequence"/>
</dbReference>
<sequence length="185" mass="20655">MALKSQPGQGLVIAAVESSHELGLACHTMLPRQCMPKLSYLGYDPGTASILEPSFGALWLRGRHLLWRDAIHLLVPQCLGNCLKPSTQLLRFQIGTDDISTPWPRIHSVLADEMFFNKLVSIGARSKEWTMCSYLLDRMVEANIYPDVRACNAAISALGKESWDEALHMLDKMKSWQTDPDIATT</sequence>
<dbReference type="EMBL" id="CAJNIZ010027936">
    <property type="protein sequence ID" value="CAE7503861.1"/>
    <property type="molecule type" value="Genomic_DNA"/>
</dbReference>
<evidence type="ECO:0008006" key="3">
    <source>
        <dbReference type="Google" id="ProtNLM"/>
    </source>
</evidence>
<name>A0A812SVZ7_SYMPI</name>
<dbReference type="Gene3D" id="1.25.40.10">
    <property type="entry name" value="Tetratricopeptide repeat domain"/>
    <property type="match status" value="1"/>
</dbReference>
<dbReference type="OrthoDB" id="185373at2759"/>
<dbReference type="AlphaFoldDB" id="A0A812SVZ7"/>
<comment type="caution">
    <text evidence="1">The sequence shown here is derived from an EMBL/GenBank/DDBJ whole genome shotgun (WGS) entry which is preliminary data.</text>
</comment>
<dbReference type="InterPro" id="IPR011990">
    <property type="entry name" value="TPR-like_helical_dom_sf"/>
</dbReference>
<reference evidence="1" key="1">
    <citation type="submission" date="2021-02" db="EMBL/GenBank/DDBJ databases">
        <authorList>
            <person name="Dougan E. K."/>
            <person name="Rhodes N."/>
            <person name="Thang M."/>
            <person name="Chan C."/>
        </authorList>
    </citation>
    <scope>NUCLEOTIDE SEQUENCE</scope>
</reference>
<gene>
    <name evidence="1" type="ORF">SPIL2461_LOCUS13049</name>
</gene>
<keyword evidence="2" id="KW-1185">Reference proteome</keyword>